<reference evidence="7 8" key="1">
    <citation type="submission" date="2019-02" db="EMBL/GenBank/DDBJ databases">
        <authorList>
            <person name="Khodamoradi S."/>
            <person name="Hahnke R.L."/>
            <person name="Kaempfer P."/>
            <person name="Schumann P."/>
            <person name="Rohde M."/>
            <person name="Steinert M."/>
            <person name="Luzhetskyy A."/>
            <person name="Wink J."/>
            <person name="Ruckert C."/>
        </authorList>
    </citation>
    <scope>NUCLEOTIDE SEQUENCE [LARGE SCALE GENOMIC DNA]</scope>
    <source>
        <strain evidence="7 8">M2</strain>
    </source>
</reference>
<dbReference type="InterPro" id="IPR050950">
    <property type="entry name" value="HTH-type_LysR_regulators"/>
</dbReference>
<evidence type="ECO:0000313" key="8">
    <source>
        <dbReference type="Proteomes" id="UP000292235"/>
    </source>
</evidence>
<protein>
    <submittedName>
        <fullName evidence="7">Hydrogen peroxide-inducible genes activator</fullName>
    </submittedName>
</protein>
<evidence type="ECO:0000256" key="2">
    <source>
        <dbReference type="ARBA" id="ARBA00023015"/>
    </source>
</evidence>
<dbReference type="InterPro" id="IPR036390">
    <property type="entry name" value="WH_DNA-bd_sf"/>
</dbReference>
<dbReference type="SUPFAM" id="SSF46785">
    <property type="entry name" value="Winged helix' DNA-binding domain"/>
    <property type="match status" value="1"/>
</dbReference>
<feature type="region of interest" description="Disordered" evidence="5">
    <location>
        <begin position="1"/>
        <end position="30"/>
    </location>
</feature>
<dbReference type="GO" id="GO:0003700">
    <property type="term" value="F:DNA-binding transcription factor activity"/>
    <property type="evidence" value="ECO:0007669"/>
    <property type="project" value="InterPro"/>
</dbReference>
<accession>A0A4P6Q2U5</accession>
<dbReference type="CDD" id="cd05466">
    <property type="entry name" value="PBP2_LTTR_substrate"/>
    <property type="match status" value="1"/>
</dbReference>
<evidence type="ECO:0000256" key="3">
    <source>
        <dbReference type="ARBA" id="ARBA00023125"/>
    </source>
</evidence>
<dbReference type="Proteomes" id="UP000292235">
    <property type="component" value="Chromosome"/>
</dbReference>
<name>A0A4P6Q2U5_9ACTN</name>
<dbReference type="PROSITE" id="PS50931">
    <property type="entry name" value="HTH_LYSR"/>
    <property type="match status" value="1"/>
</dbReference>
<dbReference type="SUPFAM" id="SSF53850">
    <property type="entry name" value="Periplasmic binding protein-like II"/>
    <property type="match status" value="1"/>
</dbReference>
<dbReference type="Pfam" id="PF03466">
    <property type="entry name" value="LysR_substrate"/>
    <property type="match status" value="1"/>
</dbReference>
<dbReference type="InterPro" id="IPR000847">
    <property type="entry name" value="LysR_HTH_N"/>
</dbReference>
<organism evidence="7 8">
    <name type="scientific">Streptomonospora litoralis</name>
    <dbReference type="NCBI Taxonomy" id="2498135"/>
    <lineage>
        <taxon>Bacteria</taxon>
        <taxon>Bacillati</taxon>
        <taxon>Actinomycetota</taxon>
        <taxon>Actinomycetes</taxon>
        <taxon>Streptosporangiales</taxon>
        <taxon>Nocardiopsidaceae</taxon>
        <taxon>Streptomonospora</taxon>
    </lineage>
</organism>
<evidence type="ECO:0000313" key="7">
    <source>
        <dbReference type="EMBL" id="QBI54853.1"/>
    </source>
</evidence>
<gene>
    <name evidence="7" type="primary">oxyR2</name>
    <name evidence="7" type="ORF">EKD16_15380</name>
</gene>
<dbReference type="AlphaFoldDB" id="A0A4P6Q2U5"/>
<keyword evidence="8" id="KW-1185">Reference proteome</keyword>
<dbReference type="PANTHER" id="PTHR30419:SF31">
    <property type="entry name" value="BLR3139 PROTEIN"/>
    <property type="match status" value="1"/>
</dbReference>
<dbReference type="PANTHER" id="PTHR30419">
    <property type="entry name" value="HTH-TYPE TRANSCRIPTIONAL REGULATOR YBHD"/>
    <property type="match status" value="1"/>
</dbReference>
<dbReference type="Gene3D" id="3.40.190.290">
    <property type="match status" value="1"/>
</dbReference>
<dbReference type="EMBL" id="CP036455">
    <property type="protein sequence ID" value="QBI54853.1"/>
    <property type="molecule type" value="Genomic_DNA"/>
</dbReference>
<dbReference type="FunFam" id="1.10.10.10:FF:000001">
    <property type="entry name" value="LysR family transcriptional regulator"/>
    <property type="match status" value="1"/>
</dbReference>
<keyword evidence="4" id="KW-0804">Transcription</keyword>
<dbReference type="Pfam" id="PF00126">
    <property type="entry name" value="HTH_1"/>
    <property type="match status" value="1"/>
</dbReference>
<dbReference type="InterPro" id="IPR036388">
    <property type="entry name" value="WH-like_DNA-bd_sf"/>
</dbReference>
<dbReference type="KEGG" id="strr:EKD16_15380"/>
<dbReference type="GO" id="GO:0005829">
    <property type="term" value="C:cytosol"/>
    <property type="evidence" value="ECO:0007669"/>
    <property type="project" value="TreeGrafter"/>
</dbReference>
<evidence type="ECO:0000256" key="1">
    <source>
        <dbReference type="ARBA" id="ARBA00009437"/>
    </source>
</evidence>
<evidence type="ECO:0000256" key="5">
    <source>
        <dbReference type="SAM" id="MobiDB-lite"/>
    </source>
</evidence>
<dbReference type="Gene3D" id="1.10.10.10">
    <property type="entry name" value="Winged helix-like DNA-binding domain superfamily/Winged helix DNA-binding domain"/>
    <property type="match status" value="1"/>
</dbReference>
<feature type="domain" description="HTH lysR-type" evidence="6">
    <location>
        <begin position="38"/>
        <end position="95"/>
    </location>
</feature>
<proteinExistence type="inferred from homology"/>
<keyword evidence="2" id="KW-0805">Transcription regulation</keyword>
<keyword evidence="3" id="KW-0238">DNA-binding</keyword>
<dbReference type="InterPro" id="IPR005119">
    <property type="entry name" value="LysR_subst-bd"/>
</dbReference>
<comment type="similarity">
    <text evidence="1">Belongs to the LysR transcriptional regulatory family.</text>
</comment>
<sequence>MARMAPGPFQAPAASPAPGPDNPWVRPRSTSQGLGNGVLIRQFEYLVALARERHFARAALACHVSQPALSAGIRKLESELGVPIVRRGHRFEGFTPEGERVLGWATRILAERDNLTAEVDTVREGRIGTLRVGVLPEAATAFAHVAAPFGARNPRVALSVRSMPAGDIRRGIADGALDCGTVRTPLDPSRTRGRAVLYRERSLLLTADSGRFADRTAVQWDELAHVPLCRLLPDPLWPRVSDAVAAATGEDPAVRVEVDSVPALCEHLGRGGGCAVVTHAWLSPDGLPEGLRAVPMAESADPSGVALAIADRRPEPLLAAELAAFARTVPLQQRLDAVLPAEADSAGLVPEPRLSSRG</sequence>
<dbReference type="PRINTS" id="PR00039">
    <property type="entry name" value="HTHLYSR"/>
</dbReference>
<evidence type="ECO:0000256" key="4">
    <source>
        <dbReference type="ARBA" id="ARBA00023163"/>
    </source>
</evidence>
<dbReference type="GO" id="GO:0003677">
    <property type="term" value="F:DNA binding"/>
    <property type="evidence" value="ECO:0007669"/>
    <property type="project" value="UniProtKB-KW"/>
</dbReference>
<evidence type="ECO:0000259" key="6">
    <source>
        <dbReference type="PROSITE" id="PS50931"/>
    </source>
</evidence>